<dbReference type="NCBIfam" id="TIGR00326">
    <property type="entry name" value="eubact_ribD"/>
    <property type="match status" value="1"/>
</dbReference>
<keyword evidence="14" id="KW-0378">Hydrolase</keyword>
<dbReference type="GO" id="GO:0050661">
    <property type="term" value="F:NADP binding"/>
    <property type="evidence" value="ECO:0007669"/>
    <property type="project" value="InterPro"/>
</dbReference>
<dbReference type="UniPathway" id="UPA00275">
    <property type="reaction ID" value="UER00401"/>
</dbReference>
<dbReference type="InterPro" id="IPR002125">
    <property type="entry name" value="CMP_dCMP_dom"/>
</dbReference>
<comment type="similarity">
    <text evidence="5 14">In the C-terminal section; belongs to the HTP reductase family.</text>
</comment>
<feature type="binding site" evidence="17">
    <location>
        <position position="76"/>
    </location>
    <ligand>
        <name>Zn(2+)</name>
        <dbReference type="ChEBI" id="CHEBI:29105"/>
        <note>catalytic</note>
    </ligand>
</feature>
<dbReference type="InterPro" id="IPR004794">
    <property type="entry name" value="Eubact_RibD"/>
</dbReference>
<dbReference type="Proteomes" id="UP000662873">
    <property type="component" value="Chromosome"/>
</dbReference>
<dbReference type="PROSITE" id="PS00903">
    <property type="entry name" value="CYT_DCMP_DEAMINASES_1"/>
    <property type="match status" value="1"/>
</dbReference>
<comment type="pathway">
    <text evidence="2 14">Cofactor biosynthesis; riboflavin biosynthesis; 5-amino-6-(D-ribitylamino)uracil from GTP: step 2/4.</text>
</comment>
<dbReference type="SUPFAM" id="SSF53927">
    <property type="entry name" value="Cytidine deaminase-like"/>
    <property type="match status" value="1"/>
</dbReference>
<evidence type="ECO:0000256" key="4">
    <source>
        <dbReference type="ARBA" id="ARBA00005259"/>
    </source>
</evidence>
<feature type="binding site" evidence="17">
    <location>
        <position position="51"/>
    </location>
    <ligand>
        <name>Zn(2+)</name>
        <dbReference type="ChEBI" id="CHEBI:29105"/>
        <note>catalytic</note>
    </ligand>
</feature>
<evidence type="ECO:0000256" key="7">
    <source>
        <dbReference type="ARBA" id="ARBA00022723"/>
    </source>
</evidence>
<feature type="binding site" evidence="17">
    <location>
        <position position="85"/>
    </location>
    <ligand>
        <name>Zn(2+)</name>
        <dbReference type="ChEBI" id="CHEBI:29105"/>
        <note>catalytic</note>
    </ligand>
</feature>
<keyword evidence="9 14" id="KW-0521">NADP</keyword>
<feature type="binding site" evidence="16">
    <location>
        <position position="201"/>
    </location>
    <ligand>
        <name>NADP(+)</name>
        <dbReference type="ChEBI" id="CHEBI:58349"/>
    </ligand>
</feature>
<sequence>MAVSDPIRWMRQAIRLSKRGFPAPNPRVGCVIVREGAVVGKGYHPYAGAPHAEAMALAQAGESARGADVFVTLEPCNHVGRTPPCADALIRAGVRSVAIALRDPNPRVEGGGAERLKEAGIEVSVGLCEDEAKAANWVFHEAMSRNRPVVVLKAAMGLDGRVALPSGQSQWITSAESRLAGHRLRAELGAVLVGRGTVATDDPSLTARIRGVVNPPVRIVLDPEARLRGSERVFGPGAETLWCVAAERATEAQFPVRMGADGVDLEALLTQLGSRGVLGVLVEGGPRTITGFLRSGVVDWIVLFIAPKLLGAGKTWVEDLGFQTLDAVLAVSDVSVQKLGSDLMVMARVPRPL</sequence>
<feature type="binding site" evidence="16">
    <location>
        <position position="283"/>
    </location>
    <ligand>
        <name>substrate</name>
    </ligand>
</feature>
<dbReference type="GO" id="GO:0008270">
    <property type="term" value="F:zinc ion binding"/>
    <property type="evidence" value="ECO:0007669"/>
    <property type="project" value="InterPro"/>
</dbReference>
<name>A0A809R4Z2_9BACT</name>
<evidence type="ECO:0000256" key="10">
    <source>
        <dbReference type="ARBA" id="ARBA00023002"/>
    </source>
</evidence>
<evidence type="ECO:0000256" key="11">
    <source>
        <dbReference type="ARBA" id="ARBA00023268"/>
    </source>
</evidence>
<feature type="binding site" evidence="16">
    <location>
        <position position="205"/>
    </location>
    <ligand>
        <name>substrate</name>
    </ligand>
</feature>
<feature type="binding site" evidence="16">
    <location>
        <position position="169"/>
    </location>
    <ligand>
        <name>NADP(+)</name>
        <dbReference type="ChEBI" id="CHEBI:58349"/>
    </ligand>
</feature>
<comment type="similarity">
    <text evidence="4 14">In the N-terminal section; belongs to the cytidine and deoxycytidylate deaminase family.</text>
</comment>
<dbReference type="Gene3D" id="3.40.140.10">
    <property type="entry name" value="Cytidine Deaminase, domain 2"/>
    <property type="match status" value="1"/>
</dbReference>
<evidence type="ECO:0000256" key="6">
    <source>
        <dbReference type="ARBA" id="ARBA00022619"/>
    </source>
</evidence>
<keyword evidence="7 14" id="KW-0479">Metal-binding</keyword>
<feature type="binding site" evidence="16">
    <location>
        <position position="171"/>
    </location>
    <ligand>
        <name>NADP(+)</name>
        <dbReference type="ChEBI" id="CHEBI:58349"/>
    </ligand>
</feature>
<dbReference type="InterPro" id="IPR016192">
    <property type="entry name" value="APOBEC/CMP_deaminase_Zn-bd"/>
</dbReference>
<comment type="pathway">
    <text evidence="3 14">Cofactor biosynthesis; riboflavin biosynthesis; 5-amino-6-(D-ribitylamino)uracil from GTP: step 3/4.</text>
</comment>
<protein>
    <recommendedName>
        <fullName evidence="14">Riboflavin biosynthesis protein RibD</fullName>
    </recommendedName>
    <domain>
        <recommendedName>
            <fullName evidence="14">Diaminohydroxyphosphoribosylaminopyrimidine deaminase</fullName>
            <shortName evidence="14">DRAP deaminase</shortName>
            <ecNumber evidence="14">3.5.4.26</ecNumber>
        </recommendedName>
        <alternativeName>
            <fullName evidence="14">Riboflavin-specific deaminase</fullName>
        </alternativeName>
    </domain>
    <domain>
        <recommendedName>
            <fullName evidence="14">5-amino-6-(5-phosphoribosylamino)uracil reductase</fullName>
            <ecNumber evidence="14">1.1.1.193</ecNumber>
        </recommendedName>
        <alternativeName>
            <fullName evidence="14">HTP reductase</fullName>
        </alternativeName>
    </domain>
</protein>
<keyword evidence="10 14" id="KW-0560">Oxidoreductase</keyword>
<evidence type="ECO:0000256" key="9">
    <source>
        <dbReference type="ARBA" id="ARBA00022857"/>
    </source>
</evidence>
<dbReference type="EC" id="3.5.4.26" evidence="14"/>
<evidence type="ECO:0000256" key="17">
    <source>
        <dbReference type="PIRSR" id="PIRSR006769-3"/>
    </source>
</evidence>
<dbReference type="GO" id="GO:0008835">
    <property type="term" value="F:diaminohydroxyphosphoribosylaminopyrimidine deaminase activity"/>
    <property type="evidence" value="ECO:0007669"/>
    <property type="project" value="UniProtKB-EC"/>
</dbReference>
<dbReference type="GO" id="GO:0008703">
    <property type="term" value="F:5-amino-6-(5-phosphoribosylamino)uracil reductase activity"/>
    <property type="evidence" value="ECO:0007669"/>
    <property type="project" value="UniProtKB-EC"/>
</dbReference>
<evidence type="ECO:0000256" key="13">
    <source>
        <dbReference type="ARBA" id="ARBA00049886"/>
    </source>
</evidence>
<evidence type="ECO:0000256" key="3">
    <source>
        <dbReference type="ARBA" id="ARBA00004910"/>
    </source>
</evidence>
<dbReference type="KEGG" id="npy:NPRO_02580"/>
<feature type="binding site" evidence="16">
    <location>
        <position position="155"/>
    </location>
    <ligand>
        <name>NADP(+)</name>
        <dbReference type="ChEBI" id="CHEBI:58349"/>
    </ligand>
</feature>
<dbReference type="PROSITE" id="PS51747">
    <property type="entry name" value="CYT_DCMP_DEAMINASES_2"/>
    <property type="match status" value="1"/>
</dbReference>
<dbReference type="EC" id="1.1.1.193" evidence="14"/>
<organism evidence="19 20">
    <name type="scientific">Candidatus Nitrosymbiomonas proteolyticus</name>
    <dbReference type="NCBI Taxonomy" id="2608984"/>
    <lineage>
        <taxon>Bacteria</taxon>
        <taxon>Bacillati</taxon>
        <taxon>Armatimonadota</taxon>
        <taxon>Armatimonadota incertae sedis</taxon>
        <taxon>Candidatus Nitrosymbiomonas</taxon>
    </lineage>
</organism>
<evidence type="ECO:0000256" key="15">
    <source>
        <dbReference type="PIRSR" id="PIRSR006769-1"/>
    </source>
</evidence>
<evidence type="ECO:0000256" key="1">
    <source>
        <dbReference type="ARBA" id="ARBA00002151"/>
    </source>
</evidence>
<evidence type="ECO:0000313" key="20">
    <source>
        <dbReference type="Proteomes" id="UP000662873"/>
    </source>
</evidence>
<evidence type="ECO:0000313" key="19">
    <source>
        <dbReference type="EMBL" id="BBO22663.1"/>
    </source>
</evidence>
<feature type="binding site" evidence="16">
    <location>
        <begin position="285"/>
        <end position="291"/>
    </location>
    <ligand>
        <name>NADP(+)</name>
        <dbReference type="ChEBI" id="CHEBI:58349"/>
    </ligand>
</feature>
<feature type="active site" description="Proton donor" evidence="15">
    <location>
        <position position="53"/>
    </location>
</feature>
<reference evidence="19" key="1">
    <citation type="journal article" name="DNA Res.">
        <title>The physiological potential of anammox bacteria as revealed by their core genome structure.</title>
        <authorList>
            <person name="Okubo T."/>
            <person name="Toyoda A."/>
            <person name="Fukuhara K."/>
            <person name="Uchiyama I."/>
            <person name="Harigaya Y."/>
            <person name="Kuroiwa M."/>
            <person name="Suzuki T."/>
            <person name="Murakami Y."/>
            <person name="Suwa Y."/>
            <person name="Takami H."/>
        </authorList>
    </citation>
    <scope>NUCLEOTIDE SEQUENCE</scope>
    <source>
        <strain evidence="19">317325-2</strain>
    </source>
</reference>
<dbReference type="InterPro" id="IPR024072">
    <property type="entry name" value="DHFR-like_dom_sf"/>
</dbReference>
<comment type="catalytic activity">
    <reaction evidence="12 14">
        <text>5-amino-6-(5-phospho-D-ribitylamino)uracil + NADP(+) = 5-amino-6-(5-phospho-D-ribosylamino)uracil + NADPH + H(+)</text>
        <dbReference type="Rhea" id="RHEA:17845"/>
        <dbReference type="ChEBI" id="CHEBI:15378"/>
        <dbReference type="ChEBI" id="CHEBI:57783"/>
        <dbReference type="ChEBI" id="CHEBI:58349"/>
        <dbReference type="ChEBI" id="CHEBI:58421"/>
        <dbReference type="ChEBI" id="CHEBI:58453"/>
        <dbReference type="EC" id="1.1.1.193"/>
    </reaction>
</comment>
<comment type="cofactor">
    <cofactor evidence="14 17">
        <name>Zn(2+)</name>
        <dbReference type="ChEBI" id="CHEBI:29105"/>
    </cofactor>
    <text evidence="14 17">Binds 1 zinc ion.</text>
</comment>
<dbReference type="NCBIfam" id="TIGR00227">
    <property type="entry name" value="ribD_Cterm"/>
    <property type="match status" value="1"/>
</dbReference>
<feature type="binding site" evidence="16">
    <location>
        <position position="197"/>
    </location>
    <ligand>
        <name>NADP(+)</name>
        <dbReference type="ChEBI" id="CHEBI:58349"/>
    </ligand>
</feature>
<dbReference type="GO" id="GO:0009231">
    <property type="term" value="P:riboflavin biosynthetic process"/>
    <property type="evidence" value="ECO:0007669"/>
    <property type="project" value="UniProtKB-UniPathway"/>
</dbReference>
<dbReference type="Pfam" id="PF00383">
    <property type="entry name" value="dCMP_cyt_deam_1"/>
    <property type="match status" value="1"/>
</dbReference>
<dbReference type="EMBL" id="AP021858">
    <property type="protein sequence ID" value="BBO22663.1"/>
    <property type="molecule type" value="Genomic_DNA"/>
</dbReference>
<dbReference type="PANTHER" id="PTHR38011:SF7">
    <property type="entry name" value="2,5-DIAMINO-6-RIBOSYLAMINO-4(3H)-PYRIMIDINONE 5'-PHOSPHATE REDUCTASE"/>
    <property type="match status" value="1"/>
</dbReference>
<keyword evidence="8 14" id="KW-0862">Zinc</keyword>
<accession>A0A809R4Z2</accession>
<gene>
    <name evidence="19" type="ORF">NPRO_02580</name>
</gene>
<feature type="binding site" evidence="16">
    <location>
        <position position="185"/>
    </location>
    <ligand>
        <name>substrate</name>
    </ligand>
</feature>
<evidence type="ECO:0000256" key="12">
    <source>
        <dbReference type="ARBA" id="ARBA00049861"/>
    </source>
</evidence>
<dbReference type="Pfam" id="PF01872">
    <property type="entry name" value="RibD_C"/>
    <property type="match status" value="1"/>
</dbReference>
<proteinExistence type="inferred from homology"/>
<comment type="function">
    <text evidence="1 14">Converts 2,5-diamino-6-(ribosylamino)-4(3h)-pyrimidinone 5'-phosphate into 5-amino-6-(ribosylamino)-2,4(1h,3h)-pyrimidinedione 5'-phosphate.</text>
</comment>
<evidence type="ECO:0000256" key="5">
    <source>
        <dbReference type="ARBA" id="ARBA00007417"/>
    </source>
</evidence>
<keyword evidence="11" id="KW-0511">Multifunctional enzyme</keyword>
<evidence type="ECO:0000256" key="8">
    <source>
        <dbReference type="ARBA" id="ARBA00022833"/>
    </source>
</evidence>
<dbReference type="PIRSF" id="PIRSF006769">
    <property type="entry name" value="RibD"/>
    <property type="match status" value="1"/>
</dbReference>
<dbReference type="PANTHER" id="PTHR38011">
    <property type="entry name" value="DIHYDROFOLATE REDUCTASE FAMILY PROTEIN (AFU_ORTHOLOGUE AFUA_8G06820)"/>
    <property type="match status" value="1"/>
</dbReference>
<keyword evidence="6 14" id="KW-0686">Riboflavin biosynthesis</keyword>
<evidence type="ECO:0000256" key="14">
    <source>
        <dbReference type="PIRNR" id="PIRNR006769"/>
    </source>
</evidence>
<comment type="catalytic activity">
    <reaction evidence="13 14">
        <text>2,5-diamino-6-hydroxy-4-(5-phosphoribosylamino)-pyrimidine + H2O + H(+) = 5-amino-6-(5-phospho-D-ribosylamino)uracil + NH4(+)</text>
        <dbReference type="Rhea" id="RHEA:21868"/>
        <dbReference type="ChEBI" id="CHEBI:15377"/>
        <dbReference type="ChEBI" id="CHEBI:15378"/>
        <dbReference type="ChEBI" id="CHEBI:28938"/>
        <dbReference type="ChEBI" id="CHEBI:58453"/>
        <dbReference type="ChEBI" id="CHEBI:58614"/>
        <dbReference type="EC" id="3.5.4.26"/>
    </reaction>
</comment>
<feature type="domain" description="CMP/dCMP-type deaminase" evidence="18">
    <location>
        <begin position="4"/>
        <end position="123"/>
    </location>
</feature>
<dbReference type="CDD" id="cd01284">
    <property type="entry name" value="Riboflavin_deaminase-reductase"/>
    <property type="match status" value="1"/>
</dbReference>
<dbReference type="SUPFAM" id="SSF53597">
    <property type="entry name" value="Dihydrofolate reductase-like"/>
    <property type="match status" value="1"/>
</dbReference>
<evidence type="ECO:0000256" key="2">
    <source>
        <dbReference type="ARBA" id="ARBA00004882"/>
    </source>
</evidence>
<evidence type="ECO:0000259" key="18">
    <source>
        <dbReference type="PROSITE" id="PS51747"/>
    </source>
</evidence>
<dbReference type="InterPro" id="IPR011549">
    <property type="entry name" value="RibD_C"/>
</dbReference>
<dbReference type="Gene3D" id="3.40.430.10">
    <property type="entry name" value="Dihydrofolate Reductase, subunit A"/>
    <property type="match status" value="1"/>
</dbReference>
<dbReference type="InterPro" id="IPR002734">
    <property type="entry name" value="RibDG_C"/>
</dbReference>
<dbReference type="AlphaFoldDB" id="A0A809R4Z2"/>
<dbReference type="InterPro" id="IPR050765">
    <property type="entry name" value="Riboflavin_Biosynth_HTPR"/>
</dbReference>
<feature type="binding site" evidence="16">
    <location>
        <position position="208"/>
    </location>
    <ligand>
        <name>substrate</name>
    </ligand>
</feature>
<dbReference type="InterPro" id="IPR016193">
    <property type="entry name" value="Cytidine_deaminase-like"/>
</dbReference>
<evidence type="ECO:0000256" key="16">
    <source>
        <dbReference type="PIRSR" id="PIRSR006769-2"/>
    </source>
</evidence>